<dbReference type="InterPro" id="IPR005322">
    <property type="entry name" value="Peptidase_C69"/>
</dbReference>
<comment type="caution">
    <text evidence="1">The sequence shown here is derived from an EMBL/GenBank/DDBJ whole genome shotgun (WGS) entry which is preliminary data.</text>
</comment>
<evidence type="ECO:0008006" key="2">
    <source>
        <dbReference type="Google" id="ProtNLM"/>
    </source>
</evidence>
<dbReference type="EMBL" id="VSSQ01013059">
    <property type="protein sequence ID" value="MPM50649.1"/>
    <property type="molecule type" value="Genomic_DNA"/>
</dbReference>
<dbReference type="PANTHER" id="PTHR12994">
    <property type="entry name" value="SECERNIN"/>
    <property type="match status" value="1"/>
</dbReference>
<proteinExistence type="predicted"/>
<gene>
    <name evidence="1" type="ORF">SDC9_97391</name>
</gene>
<dbReference type="GO" id="GO:0006508">
    <property type="term" value="P:proteolysis"/>
    <property type="evidence" value="ECO:0007669"/>
    <property type="project" value="InterPro"/>
</dbReference>
<dbReference type="PANTHER" id="PTHR12994:SF17">
    <property type="entry name" value="LD30995P"/>
    <property type="match status" value="1"/>
</dbReference>
<name>A0A645ABU5_9ZZZZ</name>
<dbReference type="GO" id="GO:0070004">
    <property type="term" value="F:cysteine-type exopeptidase activity"/>
    <property type="evidence" value="ECO:0007669"/>
    <property type="project" value="InterPro"/>
</dbReference>
<reference evidence="1" key="1">
    <citation type="submission" date="2019-08" db="EMBL/GenBank/DDBJ databases">
        <authorList>
            <person name="Kucharzyk K."/>
            <person name="Murdoch R.W."/>
            <person name="Higgins S."/>
            <person name="Loffler F."/>
        </authorList>
    </citation>
    <scope>NUCLEOTIDE SEQUENCE</scope>
</reference>
<sequence length="292" mass="32763">MNAHWVYRRLTDVLAVSNIYTIGENYDACSNGIVEYAVSQGLHTEGAPFDFSKSFMLLNTRSMSGFPRAAWAGKQLKSLCGTLNAENVLGILRGHYEGDLVENRWSPVSCMQPAVCMHGGEPGRCQTAATMVVDYHDTEYKELLFTYWGSVCPPCCSVAIPFYNTGYIPAALGVGTNKYSEGSFWWKVQRMVTDIESNYERYHGLIFEVQSTLEPKFRKEALEVEAKAAKLLAQREKSSAVKCLNDFTDACLTQVTTVVDALTARIESDMEKTPGQIYRKPYSNWYRGEVNL</sequence>
<dbReference type="GO" id="GO:0016805">
    <property type="term" value="F:dipeptidase activity"/>
    <property type="evidence" value="ECO:0007669"/>
    <property type="project" value="InterPro"/>
</dbReference>
<accession>A0A645ABU5</accession>
<evidence type="ECO:0000313" key="1">
    <source>
        <dbReference type="EMBL" id="MPM50649.1"/>
    </source>
</evidence>
<protein>
    <recommendedName>
        <fullName evidence="2">Dipeptidase A</fullName>
    </recommendedName>
</protein>
<organism evidence="1">
    <name type="scientific">bioreactor metagenome</name>
    <dbReference type="NCBI Taxonomy" id="1076179"/>
    <lineage>
        <taxon>unclassified sequences</taxon>
        <taxon>metagenomes</taxon>
        <taxon>ecological metagenomes</taxon>
    </lineage>
</organism>
<dbReference type="AlphaFoldDB" id="A0A645ABU5"/>